<keyword evidence="1" id="KW-0863">Zinc-finger</keyword>
<dbReference type="OrthoDB" id="5233426at2759"/>
<name>A0A9W9G3T6_9EURO</name>
<keyword evidence="1" id="KW-0479">Metal-binding</keyword>
<evidence type="ECO:0000256" key="2">
    <source>
        <dbReference type="SAM" id="MobiDB-lite"/>
    </source>
</evidence>
<proteinExistence type="predicted"/>
<reference evidence="4" key="1">
    <citation type="submission" date="2022-11" db="EMBL/GenBank/DDBJ databases">
        <authorList>
            <person name="Petersen C."/>
        </authorList>
    </citation>
    <scope>NUCLEOTIDE SEQUENCE</scope>
    <source>
        <strain evidence="4">IBT 30761</strain>
    </source>
</reference>
<dbReference type="EMBL" id="JAPQKI010000002">
    <property type="protein sequence ID" value="KAJ5111626.1"/>
    <property type="molecule type" value="Genomic_DNA"/>
</dbReference>
<dbReference type="GO" id="GO:0008270">
    <property type="term" value="F:zinc ion binding"/>
    <property type="evidence" value="ECO:0007669"/>
    <property type="project" value="UniProtKB-KW"/>
</dbReference>
<dbReference type="InterPro" id="IPR013087">
    <property type="entry name" value="Znf_C2H2_type"/>
</dbReference>
<organism evidence="4 5">
    <name type="scientific">Penicillium argentinense</name>
    <dbReference type="NCBI Taxonomy" id="1131581"/>
    <lineage>
        <taxon>Eukaryota</taxon>
        <taxon>Fungi</taxon>
        <taxon>Dikarya</taxon>
        <taxon>Ascomycota</taxon>
        <taxon>Pezizomycotina</taxon>
        <taxon>Eurotiomycetes</taxon>
        <taxon>Eurotiomycetidae</taxon>
        <taxon>Eurotiales</taxon>
        <taxon>Aspergillaceae</taxon>
        <taxon>Penicillium</taxon>
    </lineage>
</organism>
<keyword evidence="5" id="KW-1185">Reference proteome</keyword>
<sequence>MADHTSFATFKGHQLPRAFFEADGVETAMNPHLVFGYHHGPIIDPNPNWKPVAWHTAHLATLVCPVVENPPVHQCGQTFESQPDFRRHMRQVHTGCFVNPDRKPISREERVEGQNTLVNYVRSGQWSQDVFMNEPGRGPAAGPIGHYADNLTNIARHDRYWRQGYGSNYNREQQPVTPTSGGRSRRRGQNPPPNPVPFMTPTQLHVADGMSTTPDDSSEEEYISDDNGNEDGNRDGDGNGDSDSDREGTGGGDSADDSAFAPASP</sequence>
<feature type="compositionally biased region" description="Polar residues" evidence="2">
    <location>
        <begin position="166"/>
        <end position="175"/>
    </location>
</feature>
<feature type="compositionally biased region" description="Basic and acidic residues" evidence="2">
    <location>
        <begin position="231"/>
        <end position="248"/>
    </location>
</feature>
<evidence type="ECO:0000313" key="5">
    <source>
        <dbReference type="Proteomes" id="UP001149074"/>
    </source>
</evidence>
<dbReference type="GeneID" id="81353634"/>
<dbReference type="PROSITE" id="PS50157">
    <property type="entry name" value="ZINC_FINGER_C2H2_2"/>
    <property type="match status" value="1"/>
</dbReference>
<keyword evidence="1" id="KW-0862">Zinc</keyword>
<feature type="region of interest" description="Disordered" evidence="2">
    <location>
        <begin position="166"/>
        <end position="265"/>
    </location>
</feature>
<gene>
    <name evidence="4" type="ORF">N7532_002161</name>
</gene>
<dbReference type="Proteomes" id="UP001149074">
    <property type="component" value="Unassembled WGS sequence"/>
</dbReference>
<feature type="domain" description="C2H2-type" evidence="3">
    <location>
        <begin position="62"/>
        <end position="95"/>
    </location>
</feature>
<reference evidence="4" key="2">
    <citation type="journal article" date="2023" name="IMA Fungus">
        <title>Comparative genomic study of the Penicillium genus elucidates a diverse pangenome and 15 lateral gene transfer events.</title>
        <authorList>
            <person name="Petersen C."/>
            <person name="Sorensen T."/>
            <person name="Nielsen M.R."/>
            <person name="Sondergaard T.E."/>
            <person name="Sorensen J.L."/>
            <person name="Fitzpatrick D.A."/>
            <person name="Frisvad J.C."/>
            <person name="Nielsen K.L."/>
        </authorList>
    </citation>
    <scope>NUCLEOTIDE SEQUENCE</scope>
    <source>
        <strain evidence="4">IBT 30761</strain>
    </source>
</reference>
<comment type="caution">
    <text evidence="4">The sequence shown here is derived from an EMBL/GenBank/DDBJ whole genome shotgun (WGS) entry which is preliminary data.</text>
</comment>
<dbReference type="RefSeq" id="XP_056479696.1">
    <property type="nucleotide sequence ID" value="XM_056614655.1"/>
</dbReference>
<evidence type="ECO:0000256" key="1">
    <source>
        <dbReference type="PROSITE-ProRule" id="PRU00042"/>
    </source>
</evidence>
<dbReference type="AlphaFoldDB" id="A0A9W9G3T6"/>
<evidence type="ECO:0000313" key="4">
    <source>
        <dbReference type="EMBL" id="KAJ5111626.1"/>
    </source>
</evidence>
<protein>
    <recommendedName>
        <fullName evidence="3">C2H2-type domain-containing protein</fullName>
    </recommendedName>
</protein>
<accession>A0A9W9G3T6</accession>
<evidence type="ECO:0000259" key="3">
    <source>
        <dbReference type="PROSITE" id="PS50157"/>
    </source>
</evidence>
<feature type="compositionally biased region" description="Acidic residues" evidence="2">
    <location>
        <begin position="216"/>
        <end position="229"/>
    </location>
</feature>